<keyword evidence="2" id="KW-1185">Reference proteome</keyword>
<evidence type="ECO:0000313" key="2">
    <source>
        <dbReference type="Proteomes" id="UP000320244"/>
    </source>
</evidence>
<accession>A0A563E7X2</accession>
<dbReference type="RefSeq" id="WP_146315341.1">
    <property type="nucleotide sequence ID" value="NZ_VCQV01000003.1"/>
</dbReference>
<evidence type="ECO:0000313" key="1">
    <source>
        <dbReference type="EMBL" id="TWP38343.1"/>
    </source>
</evidence>
<protein>
    <submittedName>
        <fullName evidence="1">Uncharacterized protein</fullName>
    </submittedName>
</protein>
<reference evidence="1 2" key="2">
    <citation type="submission" date="2019-08" db="EMBL/GenBank/DDBJ databases">
        <title>Jejuicoccus antrihumi gen. nov., sp. nov., a new member of the family Dermacoccaceae isolated from a cave.</title>
        <authorList>
            <person name="Schumann P."/>
            <person name="Kim I.S."/>
        </authorList>
    </citation>
    <scope>NUCLEOTIDE SEQUENCE [LARGE SCALE GENOMIC DNA]</scope>
    <source>
        <strain evidence="1 2">C5-26</strain>
    </source>
</reference>
<organism evidence="1 2">
    <name type="scientific">Leekyejoonella antrihumi</name>
    <dbReference type="NCBI Taxonomy" id="1660198"/>
    <lineage>
        <taxon>Bacteria</taxon>
        <taxon>Bacillati</taxon>
        <taxon>Actinomycetota</taxon>
        <taxon>Actinomycetes</taxon>
        <taxon>Micrococcales</taxon>
        <taxon>Dermacoccaceae</taxon>
        <taxon>Leekyejoonella</taxon>
    </lineage>
</organism>
<sequence length="289" mass="31750">MDDEPIRWSMVAGRNGLEMTADTDYPEIALLPATADGSPMRGVAGPDEGTLPLEDTSALIDVLRNHTRDVDRCWFCLWDGYGWDTAASYSSTAALLGDQTAPPVGSADPVPDAVRNGPRVSLPSRSYFLYQGDLADALAFVDSEQQTPKLWWPQDRSWCVATEIDLPWTYVGGSDELIRSIVEDSRLEAWPVRPTDSPWQRIPTWLDEDIDVAVALLLGGHSATVTTALGSVRARIRLPARLRRHGDLWLSTERSDGASEGSSGCRLTTPGLREQVRHQLQRGVIDLLG</sequence>
<reference evidence="1 2" key="1">
    <citation type="submission" date="2019-05" db="EMBL/GenBank/DDBJ databases">
        <authorList>
            <person name="Lee S.D."/>
        </authorList>
    </citation>
    <scope>NUCLEOTIDE SEQUENCE [LARGE SCALE GENOMIC DNA]</scope>
    <source>
        <strain evidence="1 2">C5-26</strain>
    </source>
</reference>
<dbReference type="EMBL" id="VCQV01000003">
    <property type="protein sequence ID" value="TWP38343.1"/>
    <property type="molecule type" value="Genomic_DNA"/>
</dbReference>
<dbReference type="Proteomes" id="UP000320244">
    <property type="component" value="Unassembled WGS sequence"/>
</dbReference>
<dbReference type="AlphaFoldDB" id="A0A563E7X2"/>
<comment type="caution">
    <text evidence="1">The sequence shown here is derived from an EMBL/GenBank/DDBJ whole genome shotgun (WGS) entry which is preliminary data.</text>
</comment>
<proteinExistence type="predicted"/>
<gene>
    <name evidence="1" type="ORF">FGL98_03805</name>
</gene>
<dbReference type="OrthoDB" id="2426596at2"/>
<name>A0A563E7X2_9MICO</name>